<comment type="caution">
    <text evidence="1">The sequence shown here is derived from an EMBL/GenBank/DDBJ whole genome shotgun (WGS) entry which is preliminary data.</text>
</comment>
<gene>
    <name evidence="1" type="ORF">AKO1_009796</name>
</gene>
<keyword evidence="2" id="KW-1185">Reference proteome</keyword>
<dbReference type="EMBL" id="JAOPGA020001738">
    <property type="protein sequence ID" value="KAL0490979.1"/>
    <property type="molecule type" value="Genomic_DNA"/>
</dbReference>
<dbReference type="AlphaFoldDB" id="A0AAW2ZQF8"/>
<organism evidence="1 2">
    <name type="scientific">Acrasis kona</name>
    <dbReference type="NCBI Taxonomy" id="1008807"/>
    <lineage>
        <taxon>Eukaryota</taxon>
        <taxon>Discoba</taxon>
        <taxon>Heterolobosea</taxon>
        <taxon>Tetramitia</taxon>
        <taxon>Eutetramitia</taxon>
        <taxon>Acrasidae</taxon>
        <taxon>Acrasis</taxon>
    </lineage>
</organism>
<dbReference type="Proteomes" id="UP001431209">
    <property type="component" value="Unassembled WGS sequence"/>
</dbReference>
<proteinExistence type="predicted"/>
<accession>A0AAW2ZQF8</accession>
<sequence>MYQPFNNVVAKQIQRPYLPSLKLWLYILRKSRQLPKADRSYYVNYASENFIAFYFEPEQERVDFIIEESKNNIKWICKKYGLEDDVHKKITDHN</sequence>
<evidence type="ECO:0000313" key="2">
    <source>
        <dbReference type="Proteomes" id="UP001431209"/>
    </source>
</evidence>
<evidence type="ECO:0000313" key="1">
    <source>
        <dbReference type="EMBL" id="KAL0490979.1"/>
    </source>
</evidence>
<protein>
    <submittedName>
        <fullName evidence="1">LYR motif-containing protein</fullName>
    </submittedName>
</protein>
<name>A0AAW2ZQF8_9EUKA</name>
<reference evidence="1 2" key="1">
    <citation type="submission" date="2024-03" db="EMBL/GenBank/DDBJ databases">
        <title>The Acrasis kona genome and developmental transcriptomes reveal deep origins of eukaryotic multicellular pathways.</title>
        <authorList>
            <person name="Sheikh S."/>
            <person name="Fu C.-J."/>
            <person name="Brown M.W."/>
            <person name="Baldauf S.L."/>
        </authorList>
    </citation>
    <scope>NUCLEOTIDE SEQUENCE [LARGE SCALE GENOMIC DNA]</scope>
    <source>
        <strain evidence="1 2">ATCC MYA-3509</strain>
    </source>
</reference>